<dbReference type="EMBL" id="UZAJ01040238">
    <property type="protein sequence ID" value="VDP13949.1"/>
    <property type="molecule type" value="Genomic_DNA"/>
</dbReference>
<name>A0A183I1A2_9BILA</name>
<evidence type="ECO:0000256" key="1">
    <source>
        <dbReference type="ARBA" id="ARBA00022679"/>
    </source>
</evidence>
<dbReference type="Pfam" id="PF04926">
    <property type="entry name" value="PAP_RNA-bind"/>
    <property type="match status" value="2"/>
</dbReference>
<reference evidence="8" key="1">
    <citation type="submission" date="2016-06" db="UniProtKB">
        <authorList>
            <consortium name="WormBaseParasite"/>
        </authorList>
    </citation>
    <scope>IDENTIFICATION</scope>
</reference>
<protein>
    <submittedName>
        <fullName evidence="8">Reverse transcriptase</fullName>
    </submittedName>
</protein>
<dbReference type="SUPFAM" id="SSF55003">
    <property type="entry name" value="PAP/Archaeal CCA-adding enzyme, C-terminal domain"/>
    <property type="match status" value="1"/>
</dbReference>
<dbReference type="GO" id="GO:0031123">
    <property type="term" value="P:RNA 3'-end processing"/>
    <property type="evidence" value="ECO:0007669"/>
    <property type="project" value="InterPro"/>
</dbReference>
<keyword evidence="2" id="KW-0547">Nucleotide-binding</keyword>
<accession>A0A183I1A2</accession>
<dbReference type="WBParaSite" id="OFLC_0001351501-mRNA-1">
    <property type="protein sequence ID" value="OFLC_0001351501-mRNA-1"/>
    <property type="gene ID" value="OFLC_0001351501"/>
</dbReference>
<reference evidence="6 7" key="2">
    <citation type="submission" date="2018-11" db="EMBL/GenBank/DDBJ databases">
        <authorList>
            <consortium name="Pathogen Informatics"/>
        </authorList>
    </citation>
    <scope>NUCLEOTIDE SEQUENCE [LARGE SCALE GENOMIC DNA]</scope>
</reference>
<evidence type="ECO:0000259" key="5">
    <source>
        <dbReference type="Pfam" id="PF04926"/>
    </source>
</evidence>
<evidence type="ECO:0000256" key="3">
    <source>
        <dbReference type="ARBA" id="ARBA00022840"/>
    </source>
</evidence>
<gene>
    <name evidence="6" type="ORF">OFLC_LOCUS13514</name>
</gene>
<dbReference type="AlphaFoldDB" id="A0A183I1A2"/>
<evidence type="ECO:0000313" key="6">
    <source>
        <dbReference type="EMBL" id="VDP13949.1"/>
    </source>
</evidence>
<dbReference type="GO" id="GO:0003723">
    <property type="term" value="F:RNA binding"/>
    <property type="evidence" value="ECO:0007669"/>
    <property type="project" value="InterPro"/>
</dbReference>
<evidence type="ECO:0000256" key="2">
    <source>
        <dbReference type="ARBA" id="ARBA00022741"/>
    </source>
</evidence>
<feature type="compositionally biased region" description="Polar residues" evidence="4">
    <location>
        <begin position="318"/>
        <end position="342"/>
    </location>
</feature>
<proteinExistence type="predicted"/>
<feature type="region of interest" description="Disordered" evidence="4">
    <location>
        <begin position="294"/>
        <end position="342"/>
    </location>
</feature>
<dbReference type="Gene3D" id="3.30.70.590">
    <property type="entry name" value="Poly(A) polymerase predicted RNA binding domain"/>
    <property type="match status" value="1"/>
</dbReference>
<dbReference type="PANTHER" id="PTHR10682:SF10">
    <property type="entry name" value="POLYNUCLEOTIDE ADENYLYLTRANSFERASE"/>
    <property type="match status" value="1"/>
</dbReference>
<feature type="domain" description="Poly(A) polymerase RNA-binding" evidence="5">
    <location>
        <begin position="7"/>
        <end position="44"/>
    </location>
</feature>
<dbReference type="InterPro" id="IPR007010">
    <property type="entry name" value="PolA_pol_RNA-bd_dom"/>
</dbReference>
<dbReference type="PANTHER" id="PTHR10682">
    <property type="entry name" value="POLY A POLYMERASE"/>
    <property type="match status" value="1"/>
</dbReference>
<keyword evidence="7" id="KW-1185">Reference proteome</keyword>
<dbReference type="GO" id="GO:0005524">
    <property type="term" value="F:ATP binding"/>
    <property type="evidence" value="ECO:0007669"/>
    <property type="project" value="UniProtKB-KW"/>
</dbReference>
<dbReference type="InterPro" id="IPR011068">
    <property type="entry name" value="NuclTrfase_I-like_C"/>
</dbReference>
<keyword evidence="1" id="KW-0808">Transferase</keyword>
<feature type="domain" description="Poly(A) polymerase RNA-binding" evidence="5">
    <location>
        <begin position="60"/>
        <end position="128"/>
    </location>
</feature>
<dbReference type="GO" id="GO:0005634">
    <property type="term" value="C:nucleus"/>
    <property type="evidence" value="ECO:0007669"/>
    <property type="project" value="TreeGrafter"/>
</dbReference>
<sequence>MLRVQLQDELVWCGLVESKIRFLIANLERRDSIKVCHVHTKYYQPRNDPFPVQISLQNPRCRIWFIGLDLNKTVSRKIDIQHEVQSFMDLLNSMATTQNIYVEGMSVIPHYLRKTELIKWLKMEDLTKGRKAPKRRRIAISQNRQLIGTLQSKAKSETTGIASYDSSEAASLSTSGSGMEINRNVQNIVAIPSAISVAIDSDYAEAIPKEIENISDYDDVRVSSSNPVEGKPSNEANRMIFHNHSTVEVSTISNRSPTAQLLVDNICGDNQLQHSKNTAETDWQTNNGKKRLAERSAEDGEVEPTQPKRCSLIEANPVSPNNMKTEQNSRSLFNSTFNGAAA</sequence>
<evidence type="ECO:0000256" key="4">
    <source>
        <dbReference type="SAM" id="MobiDB-lite"/>
    </source>
</evidence>
<evidence type="ECO:0000313" key="7">
    <source>
        <dbReference type="Proteomes" id="UP000267606"/>
    </source>
</evidence>
<dbReference type="STRING" id="387005.A0A183I1A2"/>
<evidence type="ECO:0000313" key="8">
    <source>
        <dbReference type="WBParaSite" id="OFLC_0001351501-mRNA-1"/>
    </source>
</evidence>
<keyword evidence="3" id="KW-0067">ATP-binding</keyword>
<organism evidence="8">
    <name type="scientific">Onchocerca flexuosa</name>
    <dbReference type="NCBI Taxonomy" id="387005"/>
    <lineage>
        <taxon>Eukaryota</taxon>
        <taxon>Metazoa</taxon>
        <taxon>Ecdysozoa</taxon>
        <taxon>Nematoda</taxon>
        <taxon>Chromadorea</taxon>
        <taxon>Rhabditida</taxon>
        <taxon>Spirurina</taxon>
        <taxon>Spiruromorpha</taxon>
        <taxon>Filarioidea</taxon>
        <taxon>Onchocercidae</taxon>
        <taxon>Onchocerca</taxon>
    </lineage>
</organism>
<dbReference type="GO" id="GO:1990817">
    <property type="term" value="F:poly(A) RNA polymerase activity"/>
    <property type="evidence" value="ECO:0007669"/>
    <property type="project" value="TreeGrafter"/>
</dbReference>
<dbReference type="Proteomes" id="UP000267606">
    <property type="component" value="Unassembled WGS sequence"/>
</dbReference>